<dbReference type="EMBL" id="UZAM01016023">
    <property type="protein sequence ID" value="VDP41467.1"/>
    <property type="molecule type" value="Genomic_DNA"/>
</dbReference>
<feature type="compositionally biased region" description="Basic and acidic residues" evidence="1">
    <location>
        <begin position="24"/>
        <end position="36"/>
    </location>
</feature>
<dbReference type="WBParaSite" id="SBAD_0001199601-mRNA-1">
    <property type="protein sequence ID" value="SBAD_0001199601-mRNA-1"/>
    <property type="gene ID" value="SBAD_0001199601"/>
</dbReference>
<reference evidence="2 3" key="2">
    <citation type="submission" date="2018-11" db="EMBL/GenBank/DDBJ databases">
        <authorList>
            <consortium name="Pathogen Informatics"/>
        </authorList>
    </citation>
    <scope>NUCLEOTIDE SEQUENCE [LARGE SCALE GENOMIC DNA]</scope>
</reference>
<sequence length="59" mass="6446">MQDAAGRETGRLLPLSAAPFPEQAVKRLPEVHRSQRSDPGNSGDVRNLVRRGGMPKKLP</sequence>
<feature type="region of interest" description="Disordered" evidence="1">
    <location>
        <begin position="1"/>
        <end position="59"/>
    </location>
</feature>
<evidence type="ECO:0000313" key="3">
    <source>
        <dbReference type="Proteomes" id="UP000270296"/>
    </source>
</evidence>
<evidence type="ECO:0000313" key="2">
    <source>
        <dbReference type="EMBL" id="VDP41467.1"/>
    </source>
</evidence>
<feature type="compositionally biased region" description="Basic and acidic residues" evidence="1">
    <location>
        <begin position="1"/>
        <end position="10"/>
    </location>
</feature>
<proteinExistence type="predicted"/>
<accession>A0A183J6W1</accession>
<organism evidence="4">
    <name type="scientific">Soboliphyme baturini</name>
    <dbReference type="NCBI Taxonomy" id="241478"/>
    <lineage>
        <taxon>Eukaryota</taxon>
        <taxon>Metazoa</taxon>
        <taxon>Ecdysozoa</taxon>
        <taxon>Nematoda</taxon>
        <taxon>Enoplea</taxon>
        <taxon>Dorylaimia</taxon>
        <taxon>Dioctophymatida</taxon>
        <taxon>Dioctophymatoidea</taxon>
        <taxon>Soboliphymatidae</taxon>
        <taxon>Soboliphyme</taxon>
    </lineage>
</organism>
<reference evidence="4" key="1">
    <citation type="submission" date="2016-06" db="UniProtKB">
        <authorList>
            <consortium name="WormBaseParasite"/>
        </authorList>
    </citation>
    <scope>IDENTIFICATION</scope>
</reference>
<evidence type="ECO:0000313" key="4">
    <source>
        <dbReference type="WBParaSite" id="SBAD_0001199601-mRNA-1"/>
    </source>
</evidence>
<dbReference type="AlphaFoldDB" id="A0A183J6W1"/>
<evidence type="ECO:0000256" key="1">
    <source>
        <dbReference type="SAM" id="MobiDB-lite"/>
    </source>
</evidence>
<keyword evidence="3" id="KW-1185">Reference proteome</keyword>
<dbReference type="Proteomes" id="UP000270296">
    <property type="component" value="Unassembled WGS sequence"/>
</dbReference>
<name>A0A183J6W1_9BILA</name>
<gene>
    <name evidence="2" type="ORF">SBAD_LOCUS11609</name>
</gene>
<protein>
    <submittedName>
        <fullName evidence="4">WH2 domain-containing protein</fullName>
    </submittedName>
</protein>